<evidence type="ECO:0000259" key="1">
    <source>
        <dbReference type="SMART" id="SM00829"/>
    </source>
</evidence>
<dbReference type="Gene3D" id="3.40.50.720">
    <property type="entry name" value="NAD(P)-binding Rossmann-like Domain"/>
    <property type="match status" value="1"/>
</dbReference>
<dbReference type="Pfam" id="PF13602">
    <property type="entry name" value="ADH_zinc_N_2"/>
    <property type="match status" value="1"/>
</dbReference>
<dbReference type="Proteomes" id="UP001501676">
    <property type="component" value="Unassembled WGS sequence"/>
</dbReference>
<evidence type="ECO:0000313" key="2">
    <source>
        <dbReference type="EMBL" id="GAA3398120.1"/>
    </source>
</evidence>
<dbReference type="PANTHER" id="PTHR11695:SF648">
    <property type="entry name" value="ZINC-BINDING OXIDOREDUCTASE"/>
    <property type="match status" value="1"/>
</dbReference>
<dbReference type="PANTHER" id="PTHR11695">
    <property type="entry name" value="ALCOHOL DEHYDROGENASE RELATED"/>
    <property type="match status" value="1"/>
</dbReference>
<protein>
    <submittedName>
        <fullName evidence="2">NAD(P)-dependent alcohol dehydrogenase</fullName>
    </submittedName>
</protein>
<dbReference type="InterPro" id="IPR050700">
    <property type="entry name" value="YIM1/Zinc_Alcohol_DH_Fams"/>
</dbReference>
<proteinExistence type="predicted"/>
<gene>
    <name evidence="2" type="ORF">GCM10020369_80580</name>
</gene>
<name>A0ABP6TCA1_9ACTN</name>
<dbReference type="InterPro" id="IPR036291">
    <property type="entry name" value="NAD(P)-bd_dom_sf"/>
</dbReference>
<reference evidence="3" key="1">
    <citation type="journal article" date="2019" name="Int. J. Syst. Evol. Microbiol.">
        <title>The Global Catalogue of Microorganisms (GCM) 10K type strain sequencing project: providing services to taxonomists for standard genome sequencing and annotation.</title>
        <authorList>
            <consortium name="The Broad Institute Genomics Platform"/>
            <consortium name="The Broad Institute Genome Sequencing Center for Infectious Disease"/>
            <person name="Wu L."/>
            <person name="Ma J."/>
        </authorList>
    </citation>
    <scope>NUCLEOTIDE SEQUENCE [LARGE SCALE GENOMIC DNA]</scope>
    <source>
        <strain evidence="3">JCM 9458</strain>
    </source>
</reference>
<dbReference type="SUPFAM" id="SSF50129">
    <property type="entry name" value="GroES-like"/>
    <property type="match status" value="1"/>
</dbReference>
<comment type="caution">
    <text evidence="2">The sequence shown here is derived from an EMBL/GenBank/DDBJ whole genome shotgun (WGS) entry which is preliminary data.</text>
</comment>
<dbReference type="SUPFAM" id="SSF51735">
    <property type="entry name" value="NAD(P)-binding Rossmann-fold domains"/>
    <property type="match status" value="1"/>
</dbReference>
<feature type="domain" description="Enoyl reductase (ER)" evidence="1">
    <location>
        <begin position="10"/>
        <end position="321"/>
    </location>
</feature>
<accession>A0ABP6TCA1</accession>
<dbReference type="InterPro" id="IPR020843">
    <property type="entry name" value="ER"/>
</dbReference>
<keyword evidence="3" id="KW-1185">Reference proteome</keyword>
<dbReference type="InterPro" id="IPR011032">
    <property type="entry name" value="GroES-like_sf"/>
</dbReference>
<dbReference type="EMBL" id="BAAAYN010000078">
    <property type="protein sequence ID" value="GAA3398120.1"/>
    <property type="molecule type" value="Genomic_DNA"/>
</dbReference>
<dbReference type="SMART" id="SM00829">
    <property type="entry name" value="PKS_ER"/>
    <property type="match status" value="1"/>
</dbReference>
<dbReference type="Pfam" id="PF08240">
    <property type="entry name" value="ADH_N"/>
    <property type="match status" value="1"/>
</dbReference>
<evidence type="ECO:0000313" key="3">
    <source>
        <dbReference type="Proteomes" id="UP001501676"/>
    </source>
</evidence>
<dbReference type="Gene3D" id="3.90.180.10">
    <property type="entry name" value="Medium-chain alcohol dehydrogenases, catalytic domain"/>
    <property type="match status" value="1"/>
</dbReference>
<dbReference type="InterPro" id="IPR013154">
    <property type="entry name" value="ADH-like_N"/>
</dbReference>
<organism evidence="2 3">
    <name type="scientific">Cryptosporangium minutisporangium</name>
    <dbReference type="NCBI Taxonomy" id="113569"/>
    <lineage>
        <taxon>Bacteria</taxon>
        <taxon>Bacillati</taxon>
        <taxon>Actinomycetota</taxon>
        <taxon>Actinomycetes</taxon>
        <taxon>Cryptosporangiales</taxon>
        <taxon>Cryptosporangiaceae</taxon>
        <taxon>Cryptosporangium</taxon>
    </lineage>
</organism>
<dbReference type="CDD" id="cd08267">
    <property type="entry name" value="MDR1"/>
    <property type="match status" value="1"/>
</dbReference>
<sequence length="340" mass="36658">MKAVTYTRYGGPEVLRVADVPTPAPGAREVLIRVRAAEATKSDCEFRSFRHAVKWTWLPLRIAVGVTGPRRSVLGMYFAGEVVSVGGRVTCFAPGDQVYGCTGLRLGAYGEYVVLPERAAIGPKPRAMTFAEAAAVPLGGLNALHFLQRAGIKPGEQVLVNGAGGSIGAHAVQIAHSMGAQVTAVDHRLKQELVRRLGASDFVDYTIEDVTRTGRRFDVIFDMVAGSPYRSLVGMLQPGGRYLHGNPRLSVLLRSALTTRFTDKTVTVAFASETREALARLTEMIEAGKIQSIVDRIYPMAEVADAHRRVEAEQRLGAVVITIDEPSGPPAEGFGHLEHS</sequence>